<dbReference type="InterPro" id="IPR003958">
    <property type="entry name" value="CBFA_NFYB_domain"/>
</dbReference>
<dbReference type="Pfam" id="PF00808">
    <property type="entry name" value="CBFD_NFYB_HMF"/>
    <property type="match status" value="1"/>
</dbReference>
<dbReference type="GO" id="GO:0046982">
    <property type="term" value="F:protein heterodimerization activity"/>
    <property type="evidence" value="ECO:0007669"/>
    <property type="project" value="InterPro"/>
</dbReference>
<keyword evidence="6" id="KW-1185">Reference proteome</keyword>
<comment type="subcellular location">
    <subcellularLocation>
        <location evidence="1">Nucleus</location>
    </subcellularLocation>
</comment>
<accession>A0A077ZG72</accession>
<reference evidence="5" key="1">
    <citation type="submission" date="2014-01" db="EMBL/GenBank/DDBJ databases">
        <authorList>
            <person name="Aslett M."/>
        </authorList>
    </citation>
    <scope>NUCLEOTIDE SEQUENCE</scope>
</reference>
<gene>
    <name evidence="5" type="ORF">TTRE_0000712901</name>
</gene>
<proteinExistence type="predicted"/>
<dbReference type="SUPFAM" id="SSF47113">
    <property type="entry name" value="Histone-fold"/>
    <property type="match status" value="1"/>
</dbReference>
<dbReference type="InterPro" id="IPR009072">
    <property type="entry name" value="Histone-fold"/>
</dbReference>
<evidence type="ECO:0000256" key="1">
    <source>
        <dbReference type="ARBA" id="ARBA00004123"/>
    </source>
</evidence>
<evidence type="ECO:0000256" key="3">
    <source>
        <dbReference type="SAM" id="MobiDB-lite"/>
    </source>
</evidence>
<dbReference type="PANTHER" id="PTHR10252:SF54">
    <property type="entry name" value="CHROMATIN ACCESSIBILITY COMPLEX PROTEIN 1"/>
    <property type="match status" value="1"/>
</dbReference>
<organism evidence="5 6">
    <name type="scientific">Trichuris trichiura</name>
    <name type="common">Whipworm</name>
    <name type="synonym">Trichocephalus trichiurus</name>
    <dbReference type="NCBI Taxonomy" id="36087"/>
    <lineage>
        <taxon>Eukaryota</taxon>
        <taxon>Metazoa</taxon>
        <taxon>Ecdysozoa</taxon>
        <taxon>Nematoda</taxon>
        <taxon>Enoplea</taxon>
        <taxon>Dorylaimia</taxon>
        <taxon>Trichinellida</taxon>
        <taxon>Trichuridae</taxon>
        <taxon>Trichuris</taxon>
    </lineage>
</organism>
<evidence type="ECO:0000256" key="2">
    <source>
        <dbReference type="ARBA" id="ARBA00023242"/>
    </source>
</evidence>
<dbReference type="AlphaFoldDB" id="A0A077ZG72"/>
<feature type="compositionally biased region" description="Acidic residues" evidence="3">
    <location>
        <begin position="121"/>
        <end position="131"/>
    </location>
</feature>
<feature type="domain" description="Transcription factor CBF/NF-Y/archaeal histone" evidence="4">
    <location>
        <begin position="2"/>
        <end position="63"/>
    </location>
</feature>
<sequence>MALPTSTVKRIMSMASDPLRVSKEAAEAMAKATELFIQDLVGEVAAQMPASRRTMKLEHLENVINTNPKYAFIGDALKTFPCEEFLCLTPSIQSATVEESESNIVDIEDMLDEQSIRPDFSTDELANDDSQVDDKPSEDSFSSDETASYDGNALSPR</sequence>
<evidence type="ECO:0000259" key="4">
    <source>
        <dbReference type="Pfam" id="PF00808"/>
    </source>
</evidence>
<reference evidence="5" key="2">
    <citation type="submission" date="2014-03" db="EMBL/GenBank/DDBJ databases">
        <title>The whipworm genome and dual-species transcriptomics of an intimate host-pathogen interaction.</title>
        <authorList>
            <person name="Foth B.J."/>
            <person name="Tsai I.J."/>
            <person name="Reid A.J."/>
            <person name="Bancroft A.J."/>
            <person name="Nichol S."/>
            <person name="Tracey A."/>
            <person name="Holroyd N."/>
            <person name="Cotton J.A."/>
            <person name="Stanley E.J."/>
            <person name="Zarowiecki M."/>
            <person name="Liu J.Z."/>
            <person name="Huckvale T."/>
            <person name="Cooper P.J."/>
            <person name="Grencis R.K."/>
            <person name="Berriman M."/>
        </authorList>
    </citation>
    <scope>NUCLEOTIDE SEQUENCE [LARGE SCALE GENOMIC DNA]</scope>
</reference>
<keyword evidence="2" id="KW-0539">Nucleus</keyword>
<dbReference type="PANTHER" id="PTHR10252">
    <property type="entry name" value="HISTONE-LIKE TRANSCRIPTION FACTOR CCAAT-RELATED"/>
    <property type="match status" value="1"/>
</dbReference>
<dbReference type="GO" id="GO:0005634">
    <property type="term" value="C:nucleus"/>
    <property type="evidence" value="ECO:0007669"/>
    <property type="project" value="UniProtKB-SubCell"/>
</dbReference>
<evidence type="ECO:0000313" key="6">
    <source>
        <dbReference type="Proteomes" id="UP000030665"/>
    </source>
</evidence>
<evidence type="ECO:0000313" key="5">
    <source>
        <dbReference type="EMBL" id="CDW58804.1"/>
    </source>
</evidence>
<dbReference type="OrthoDB" id="636685at2759"/>
<dbReference type="EMBL" id="HG806417">
    <property type="protein sequence ID" value="CDW58804.1"/>
    <property type="molecule type" value="Genomic_DNA"/>
</dbReference>
<dbReference type="InterPro" id="IPR050568">
    <property type="entry name" value="Transcr_DNA_Rep_Reg"/>
</dbReference>
<name>A0A077ZG72_TRITR</name>
<dbReference type="Proteomes" id="UP000030665">
    <property type="component" value="Unassembled WGS sequence"/>
</dbReference>
<dbReference type="STRING" id="36087.A0A077ZG72"/>
<protein>
    <submittedName>
        <fullName evidence="5">CBFD NFYB HMF domain containing protein</fullName>
    </submittedName>
</protein>
<feature type="region of interest" description="Disordered" evidence="3">
    <location>
        <begin position="115"/>
        <end position="157"/>
    </location>
</feature>
<dbReference type="Gene3D" id="1.10.20.10">
    <property type="entry name" value="Histone, subunit A"/>
    <property type="match status" value="1"/>
</dbReference>